<dbReference type="EMBL" id="JBBBZM010000174">
    <property type="protein sequence ID" value="KAL0632351.1"/>
    <property type="molecule type" value="Genomic_DNA"/>
</dbReference>
<evidence type="ECO:0000256" key="1">
    <source>
        <dbReference type="SAM" id="MobiDB-lite"/>
    </source>
</evidence>
<feature type="compositionally biased region" description="Polar residues" evidence="1">
    <location>
        <begin position="1"/>
        <end position="16"/>
    </location>
</feature>
<protein>
    <submittedName>
        <fullName evidence="2">Uncharacterized protein</fullName>
    </submittedName>
</protein>
<sequence>MGFWSNNKGGSSQPKQSIRDQEADAEFAELIAALSQEPTPNPKDGKKRDGRDRGEIDNDTTYTSTFPGEMNCITAFDEMFYCYSIGGQFLNVMEAVYRYGGLRDCSEKSQDWRFCMRAKMYGPVTRKAMIMARNKEKAAKYKTGPSSEDIWKARKEPLESAFTGMPVDMETEKNDVVP</sequence>
<feature type="compositionally biased region" description="Basic and acidic residues" evidence="1">
    <location>
        <begin position="43"/>
        <end position="56"/>
    </location>
</feature>
<name>A0ABR3G9T7_9PEZI</name>
<organism evidence="2 3">
    <name type="scientific">Discina gigas</name>
    <dbReference type="NCBI Taxonomy" id="1032678"/>
    <lineage>
        <taxon>Eukaryota</taxon>
        <taxon>Fungi</taxon>
        <taxon>Dikarya</taxon>
        <taxon>Ascomycota</taxon>
        <taxon>Pezizomycotina</taxon>
        <taxon>Pezizomycetes</taxon>
        <taxon>Pezizales</taxon>
        <taxon>Discinaceae</taxon>
        <taxon>Discina</taxon>
    </lineage>
</organism>
<accession>A0ABR3G9T7</accession>
<feature type="region of interest" description="Disordered" evidence="1">
    <location>
        <begin position="1"/>
        <end position="61"/>
    </location>
</feature>
<evidence type="ECO:0000313" key="2">
    <source>
        <dbReference type="EMBL" id="KAL0632351.1"/>
    </source>
</evidence>
<dbReference type="PANTHER" id="PTHR28052:SF1">
    <property type="entry name" value="UPF0545 PROTEIN C22ORF39"/>
    <property type="match status" value="1"/>
</dbReference>
<comment type="caution">
    <text evidence="2">The sequence shown here is derived from an EMBL/GenBank/DDBJ whole genome shotgun (WGS) entry which is preliminary data.</text>
</comment>
<dbReference type="InterPro" id="IPR021475">
    <property type="entry name" value="Pants/Emi1-like"/>
</dbReference>
<keyword evidence="3" id="KW-1185">Reference proteome</keyword>
<dbReference type="Proteomes" id="UP001447188">
    <property type="component" value="Unassembled WGS sequence"/>
</dbReference>
<dbReference type="Pfam" id="PF11326">
    <property type="entry name" value="PANTS-like"/>
    <property type="match status" value="1"/>
</dbReference>
<proteinExistence type="predicted"/>
<gene>
    <name evidence="2" type="ORF">Q9L58_008789</name>
</gene>
<evidence type="ECO:0000313" key="3">
    <source>
        <dbReference type="Proteomes" id="UP001447188"/>
    </source>
</evidence>
<dbReference type="PANTHER" id="PTHR28052">
    <property type="entry name" value="UPF0545 PROTEIN C22ORF39"/>
    <property type="match status" value="1"/>
</dbReference>
<reference evidence="2 3" key="1">
    <citation type="submission" date="2024-02" db="EMBL/GenBank/DDBJ databases">
        <title>Discinaceae phylogenomics.</title>
        <authorList>
            <person name="Dirks A.C."/>
            <person name="James T.Y."/>
        </authorList>
    </citation>
    <scope>NUCLEOTIDE SEQUENCE [LARGE SCALE GENOMIC DNA]</scope>
    <source>
        <strain evidence="2 3">ACD0624</strain>
    </source>
</reference>